<dbReference type="InterPro" id="IPR042516">
    <property type="entry name" value="Prp8_U5-snRNA-bd_sf"/>
</dbReference>
<evidence type="ECO:0000256" key="1">
    <source>
        <dbReference type="ARBA" id="ARBA00004123"/>
    </source>
</evidence>
<evidence type="ECO:0000256" key="7">
    <source>
        <dbReference type="SAM" id="MobiDB-lite"/>
    </source>
</evidence>
<dbReference type="InterPro" id="IPR012591">
    <property type="entry name" value="PRO8NT"/>
</dbReference>
<dbReference type="GO" id="GO:0017070">
    <property type="term" value="F:U6 snRNA binding"/>
    <property type="evidence" value="ECO:0007669"/>
    <property type="project" value="InterPro"/>
</dbReference>
<keyword evidence="4" id="KW-0694">RNA-binding</keyword>
<dbReference type="CDD" id="cd08056">
    <property type="entry name" value="MPN_PRP8"/>
    <property type="match status" value="1"/>
</dbReference>
<dbReference type="GO" id="GO:0030620">
    <property type="term" value="F:U2 snRNA binding"/>
    <property type="evidence" value="ECO:0007669"/>
    <property type="project" value="TreeGrafter"/>
</dbReference>
<evidence type="ECO:0000259" key="8">
    <source>
        <dbReference type="PROSITE" id="PS50249"/>
    </source>
</evidence>
<dbReference type="SMART" id="SM00232">
    <property type="entry name" value="JAB_MPN"/>
    <property type="match status" value="1"/>
</dbReference>
<dbReference type="PROSITE" id="PS50249">
    <property type="entry name" value="MPN"/>
    <property type="match status" value="1"/>
</dbReference>
<dbReference type="InterPro" id="IPR019582">
    <property type="entry name" value="RRM_spliceosomal_PrP8"/>
</dbReference>
<dbReference type="GO" id="GO:0030619">
    <property type="term" value="F:U1 snRNA binding"/>
    <property type="evidence" value="ECO:0007669"/>
    <property type="project" value="TreeGrafter"/>
</dbReference>
<dbReference type="PANTHER" id="PTHR11140">
    <property type="entry name" value="PRE-MRNA SPLICING FACTOR PRP8"/>
    <property type="match status" value="1"/>
</dbReference>
<dbReference type="Gene3D" id="3.30.43.40">
    <property type="entry name" value="Pre-mRNA-processing-splicing factor 8, U5-snRNA-binding domain"/>
    <property type="match status" value="1"/>
</dbReference>
<evidence type="ECO:0000256" key="2">
    <source>
        <dbReference type="ARBA" id="ARBA00022664"/>
    </source>
</evidence>
<dbReference type="InterPro" id="IPR012592">
    <property type="entry name" value="PROCN"/>
</dbReference>
<feature type="region of interest" description="Disordered" evidence="7">
    <location>
        <begin position="169"/>
        <end position="190"/>
    </location>
</feature>
<evidence type="ECO:0000313" key="9">
    <source>
        <dbReference type="EMBL" id="PSR96025.1"/>
    </source>
</evidence>
<organism evidence="9 10">
    <name type="scientific">Actinidia chinensis var. chinensis</name>
    <name type="common">Chinese soft-hair kiwi</name>
    <dbReference type="NCBI Taxonomy" id="1590841"/>
    <lineage>
        <taxon>Eukaryota</taxon>
        <taxon>Viridiplantae</taxon>
        <taxon>Streptophyta</taxon>
        <taxon>Embryophyta</taxon>
        <taxon>Tracheophyta</taxon>
        <taxon>Spermatophyta</taxon>
        <taxon>Magnoliopsida</taxon>
        <taxon>eudicotyledons</taxon>
        <taxon>Gunneridae</taxon>
        <taxon>Pentapetalae</taxon>
        <taxon>asterids</taxon>
        <taxon>Ericales</taxon>
        <taxon>Actinidiaceae</taxon>
        <taxon>Actinidia</taxon>
    </lineage>
</organism>
<protein>
    <submittedName>
        <fullName evidence="9">Pre-mRNA-processing-splicing factor 8A like</fullName>
    </submittedName>
</protein>
<dbReference type="GO" id="GO:0005682">
    <property type="term" value="C:U5 snRNP"/>
    <property type="evidence" value="ECO:0007669"/>
    <property type="project" value="TreeGrafter"/>
</dbReference>
<gene>
    <name evidence="9" type="ORF">CEY00_Acc22160</name>
</gene>
<dbReference type="InterPro" id="IPR019581">
    <property type="entry name" value="Prp8_U5-snRNA-bd"/>
</dbReference>
<dbReference type="Pfam" id="PF08082">
    <property type="entry name" value="PRO8NT"/>
    <property type="match status" value="2"/>
</dbReference>
<name>A0A2R6PSH0_ACTCC</name>
<proteinExistence type="predicted"/>
<dbReference type="STRING" id="1590841.A0A2R6PSH0"/>
<dbReference type="GO" id="GO:0008237">
    <property type="term" value="F:metallopeptidase activity"/>
    <property type="evidence" value="ECO:0007669"/>
    <property type="project" value="InterPro"/>
</dbReference>
<feature type="region of interest" description="Disordered" evidence="7">
    <location>
        <begin position="1"/>
        <end position="29"/>
    </location>
</feature>
<keyword evidence="10" id="KW-1185">Reference proteome</keyword>
<dbReference type="InterPro" id="IPR019580">
    <property type="entry name" value="Prp8_U6-snRNA-bd"/>
</dbReference>
<evidence type="ECO:0000256" key="3">
    <source>
        <dbReference type="ARBA" id="ARBA00022728"/>
    </source>
</evidence>
<keyword evidence="3" id="KW-0747">Spliceosome</keyword>
<keyword evidence="6" id="KW-0539">Nucleus</keyword>
<keyword evidence="2" id="KW-0507">mRNA processing</keyword>
<dbReference type="EMBL" id="NKQK01000023">
    <property type="protein sequence ID" value="PSR96025.1"/>
    <property type="molecule type" value="Genomic_DNA"/>
</dbReference>
<dbReference type="PANTHER" id="PTHR11140:SF0">
    <property type="entry name" value="PRE-MRNA-PROCESSING-SPLICING FACTOR 8"/>
    <property type="match status" value="1"/>
</dbReference>
<keyword evidence="5" id="KW-0508">mRNA splicing</keyword>
<dbReference type="Pfam" id="PF01398">
    <property type="entry name" value="JAB"/>
    <property type="match status" value="1"/>
</dbReference>
<dbReference type="Gene3D" id="3.90.1570.40">
    <property type="match status" value="1"/>
</dbReference>
<dbReference type="InterPro" id="IPR012337">
    <property type="entry name" value="RNaseH-like_sf"/>
</dbReference>
<dbReference type="Pfam" id="PF08084">
    <property type="entry name" value="PROCT"/>
    <property type="match status" value="1"/>
</dbReference>
<dbReference type="Pfam" id="PF08083">
    <property type="entry name" value="PROCN"/>
    <property type="match status" value="1"/>
</dbReference>
<dbReference type="OMA" id="TDVWNTS"/>
<dbReference type="Pfam" id="PF12134">
    <property type="entry name" value="PRP8_domainIV"/>
    <property type="match status" value="1"/>
</dbReference>
<dbReference type="Pfam" id="PF10596">
    <property type="entry name" value="U6-snRNA_bdg"/>
    <property type="match status" value="1"/>
</dbReference>
<dbReference type="FunFam" id="3.90.1570.40:FF:000001">
    <property type="entry name" value="Pre-mRNA-processing-splicing factor 8"/>
    <property type="match status" value="1"/>
</dbReference>
<dbReference type="InterPro" id="IPR021983">
    <property type="entry name" value="PRP8_domainIV"/>
</dbReference>
<dbReference type="GO" id="GO:0030623">
    <property type="term" value="F:U5 snRNA binding"/>
    <property type="evidence" value="ECO:0007669"/>
    <property type="project" value="InterPro"/>
</dbReference>
<reference evidence="9 10" key="1">
    <citation type="submission" date="2017-07" db="EMBL/GenBank/DDBJ databases">
        <title>An improved, manually edited Actinidia chinensis var. chinensis (kiwifruit) genome highlights the challenges associated with draft genomes and gene prediction in plants.</title>
        <authorList>
            <person name="Pilkington S."/>
            <person name="Crowhurst R."/>
            <person name="Hilario E."/>
            <person name="Nardozza S."/>
            <person name="Fraser L."/>
            <person name="Peng Y."/>
            <person name="Gunaseelan K."/>
            <person name="Simpson R."/>
            <person name="Tahir J."/>
            <person name="Deroles S."/>
            <person name="Templeton K."/>
            <person name="Luo Z."/>
            <person name="Davy M."/>
            <person name="Cheng C."/>
            <person name="Mcneilage M."/>
            <person name="Scaglione D."/>
            <person name="Liu Y."/>
            <person name="Zhang Q."/>
            <person name="Datson P."/>
            <person name="De Silva N."/>
            <person name="Gardiner S."/>
            <person name="Bassett H."/>
            <person name="Chagne D."/>
            <person name="Mccallum J."/>
            <person name="Dzierzon H."/>
            <person name="Deng C."/>
            <person name="Wang Y.-Y."/>
            <person name="Barron N."/>
            <person name="Manako K."/>
            <person name="Bowen J."/>
            <person name="Foster T."/>
            <person name="Erridge Z."/>
            <person name="Tiffin H."/>
            <person name="Waite C."/>
            <person name="Davies K."/>
            <person name="Grierson E."/>
            <person name="Laing W."/>
            <person name="Kirk R."/>
            <person name="Chen X."/>
            <person name="Wood M."/>
            <person name="Montefiori M."/>
            <person name="Brummell D."/>
            <person name="Schwinn K."/>
            <person name="Catanach A."/>
            <person name="Fullerton C."/>
            <person name="Li D."/>
            <person name="Meiyalaghan S."/>
            <person name="Nieuwenhuizen N."/>
            <person name="Read N."/>
            <person name="Prakash R."/>
            <person name="Hunter D."/>
            <person name="Zhang H."/>
            <person name="Mckenzie M."/>
            <person name="Knabel M."/>
            <person name="Harris A."/>
            <person name="Allan A."/>
            <person name="Chen A."/>
            <person name="Janssen B."/>
            <person name="Plunkett B."/>
            <person name="Dwamena C."/>
            <person name="Voogd C."/>
            <person name="Leif D."/>
            <person name="Lafferty D."/>
            <person name="Souleyre E."/>
            <person name="Varkonyi-Gasic E."/>
            <person name="Gambi F."/>
            <person name="Hanley J."/>
            <person name="Yao J.-L."/>
            <person name="Cheung J."/>
            <person name="David K."/>
            <person name="Warren B."/>
            <person name="Marsh K."/>
            <person name="Snowden K."/>
            <person name="Lin-Wang K."/>
            <person name="Brian L."/>
            <person name="Martinez-Sanchez M."/>
            <person name="Wang M."/>
            <person name="Ileperuma N."/>
            <person name="Macnee N."/>
            <person name="Campin R."/>
            <person name="Mcatee P."/>
            <person name="Drummond R."/>
            <person name="Espley R."/>
            <person name="Ireland H."/>
            <person name="Wu R."/>
            <person name="Atkinson R."/>
            <person name="Karunairetnam S."/>
            <person name="Bulley S."/>
            <person name="Chunkath S."/>
            <person name="Hanley Z."/>
            <person name="Storey R."/>
            <person name="Thrimawithana A."/>
            <person name="Thomson S."/>
            <person name="David C."/>
            <person name="Testolin R."/>
        </authorList>
    </citation>
    <scope>NUCLEOTIDE SEQUENCE [LARGE SCALE GENOMIC DNA]</scope>
    <source>
        <strain evidence="10">cv. Red5</strain>
        <tissue evidence="9">Young leaf</tissue>
    </source>
</reference>
<dbReference type="Proteomes" id="UP000241394">
    <property type="component" value="Chromosome LG23"/>
</dbReference>
<dbReference type="Pfam" id="PF10597">
    <property type="entry name" value="U5_2-snRNA_bdg"/>
    <property type="match status" value="1"/>
</dbReference>
<dbReference type="Pfam" id="PF10598">
    <property type="entry name" value="RRM_4"/>
    <property type="match status" value="1"/>
</dbReference>
<dbReference type="InterPro" id="IPR012984">
    <property type="entry name" value="PROCT"/>
</dbReference>
<evidence type="ECO:0000256" key="5">
    <source>
        <dbReference type="ARBA" id="ARBA00023187"/>
    </source>
</evidence>
<feature type="domain" description="MPN" evidence="8">
    <location>
        <begin position="1995"/>
        <end position="2126"/>
    </location>
</feature>
<comment type="subcellular location">
    <subcellularLocation>
        <location evidence="1">Nucleus</location>
    </subcellularLocation>
</comment>
<sequence>MWNNGGQIAPPGTGGSSIPPPPAAQPSYTVLPSPAEVEARLEEKARKWMQLNANRYRDKRKFGFVETQKEDMPQEHVRKIIKDHGDMSSKKFRHDKRVYLGALKFVPHAVYKLLENMPMPWEQVRDVKILYHITGAITFVNEIPWVVEPIYLAQIRVSCRRSESEDMWNNGGQIAPPGTGGSSIPPPPAAQPSYTVLPSPAEMEARLEEKARKWMQLNANRYHEKRKFGFVETQKEDMPQEHVRKIIKDHGDMSSKKFRHDKRVYLGALKFVPHAVYKLLENMPMPWEQVRDVKILYHITGAITFVNEIPWVVEPIYLAQWGTMWIMMRREKRDRRHFKRMRFPPFDDEEPPLDYADNLLDVDPLEPIQLEMDEEEDSAVCTWFYDHKPLVKTKLINGPSYRKWHLSLPIMATLHRLAGQLLSDLIDRNYFYLFDMESFFTAKALNVCIPGGPKFEPLYRDMEKGDEDWNEFNDINKLIIRSPLRTEYRIAFPHLYNNRPRKVKLSIYHTPMIMYIKTEDPDLPAFYYDPLIHPITSTSKDRREKKTYEEDDDDDDFYLPEGVEPLLKDTPIYTDTTAAGISLLFAPRPFNMRSGRMRRAEDIPLVSEWFKEHCPPSYPVKVRVSYQKLLKCFVLNELHHRPPKAQKKKHLFRSLAATKFFQTTELDWAEAGLQVCKQGYNMLNLLIHRKNLNYLHLDYNFNLKPVKTLTTKERKKSRFGNAFHLCREILRLTKLVVDANIQFRLGNVDAFQLADGLQYTFSHVGQLTGMYRYKYRLMRQIRMCKDLKHLVYYRFNTGPVGKGPGCGFWAPMWRVWLFFLRGIVPLLERWLGNLLARQFEGRHSKGVAKTVTKQRVESHFDLELRAAVMHDVLDAMPEGIKQNKARTILQHLSEAWRCWKANIPWKVPGLPVPIENMILRYVKSKADWWTNVAHYNRERIRRGATVDKTVCRKNLGRLTRLWLKAEQERQHNYLKDGPYVTPEEAVAIYTTTVHWLESRKFSPIPFPPLSYKHDTKLLILALERLKESYSVAVRLNQLQREELGLIEQAYDNPHEALSRIKRHLLTQRAFKEVGIEFMDLYSYLIPVYEIEPLEKITDAYLDQYLWYEGDKRHLFPNWIKPADSEPPPLLVYKWCQGINNLQGIWDTSEGQCVVMLQTKFEKFFEKIDLTMLNRLLRLVLDHNIADYVTAKNNVVLSYKDMSHTNSYGLIRGLQFASFVVQYYGLVLDLLLLGLTRASEIAGPPQMPNEFITYWDTKVETRHPIRLYSRYIDKVHILFRFTHEEARDLIQRYLTEHPDPNNENMVGYNNKKCWPRDARMRLMKHDVNLGRSVFWDMKNRLPRSITTLEWENSFVSVYSKDNPNLLFSMYNEQTKERTAVAFLRVDDEHMKVFENRVRQILMSSGSTTFTKIVNKWNTALIGLMTYFREATVHTQELLDLLVKCENKIQTRIKIGLNSKMPSRFPPVIFYTPKEIGGLGMLSMGHILIPQSDLRYSQQTDVGVTHFRSGMSHEEDQLIPNLYRYIQPWESEFVDSQRVWAEYALKRQEAQSQNRRLTLEDLEDSWDRGIPRINTLFQKDRHTLAYDKGWRVRTDFKQYQVLKQNPFWWTHQRHDGKLWNLNNYRTDVIQALGGVEGILEHTLFKGTYFPTWEGLFWEKASGFEESMKYKKLTNAQRSGLNQIPNRRFTLWWSPTINRANVYVGFQVQLDLTGIFMHGKIPTLKISLIQIFRAHLWQKIHESVVMDLCQVLDQELDALEIETVQKETIHPRKSYKMNSSCADILLFAAHRWPMSKPSLVAESKDVFDQKASNKYWIDVQLRWGDYDSHDIERYTRAKFMDYTTDNMSIYPSPTGMPEPHHIWPSLTDDQWMKVEVALRDLILSDYAKKNNVNTSALTQSEIRDIILGAEITPPSQQRQQIAEIEKQAKEASQLTAVTTRTTNVHGDELIVTTTSPYEQAAFGSKTDWRVRAISATNLYLRVNHIYVNSEDIKETGYTYIMPKNILKKFICIADLRTQISGYLYGVSPPDNPQVKEIRCIAMPPQWGTHQQVHLPLALPEHDFLNDLEPLGWMHTQPNELPQLSPQDLTSHARILENNKQWDGERCIILTCSFTPGSCSLTAYKLTPTGYEWGRANKDTGSNPHGYLPTHYEKVQMLLSDRFLDSRYWPMELQLHGGEAYGEHEIWDQAGDTSGILSRGPQADSLLGVQQLGGGRDCGSRQGRYIHIRVANGIGYRFLNTTLKRTPCGYESDE</sequence>
<comment type="caution">
    <text evidence="9">The sequence shown here is derived from an EMBL/GenBank/DDBJ whole genome shotgun (WGS) entry which is preliminary data.</text>
</comment>
<evidence type="ECO:0000256" key="6">
    <source>
        <dbReference type="ARBA" id="ARBA00023242"/>
    </source>
</evidence>
<evidence type="ECO:0000313" key="10">
    <source>
        <dbReference type="Proteomes" id="UP000241394"/>
    </source>
</evidence>
<dbReference type="OrthoDB" id="1931567at2759"/>
<accession>A0A2R6PSH0</accession>
<dbReference type="GO" id="GO:0097157">
    <property type="term" value="F:pre-mRNA intronic binding"/>
    <property type="evidence" value="ECO:0007669"/>
    <property type="project" value="TreeGrafter"/>
</dbReference>
<reference evidence="10" key="2">
    <citation type="journal article" date="2018" name="BMC Genomics">
        <title>A manually annotated Actinidia chinensis var. chinensis (kiwifruit) genome highlights the challenges associated with draft genomes and gene prediction in plants.</title>
        <authorList>
            <person name="Pilkington S.M."/>
            <person name="Crowhurst R."/>
            <person name="Hilario E."/>
            <person name="Nardozza S."/>
            <person name="Fraser L."/>
            <person name="Peng Y."/>
            <person name="Gunaseelan K."/>
            <person name="Simpson R."/>
            <person name="Tahir J."/>
            <person name="Deroles S.C."/>
            <person name="Templeton K."/>
            <person name="Luo Z."/>
            <person name="Davy M."/>
            <person name="Cheng C."/>
            <person name="McNeilage M."/>
            <person name="Scaglione D."/>
            <person name="Liu Y."/>
            <person name="Zhang Q."/>
            <person name="Datson P."/>
            <person name="De Silva N."/>
            <person name="Gardiner S.E."/>
            <person name="Bassett H."/>
            <person name="Chagne D."/>
            <person name="McCallum J."/>
            <person name="Dzierzon H."/>
            <person name="Deng C."/>
            <person name="Wang Y.Y."/>
            <person name="Barron L."/>
            <person name="Manako K."/>
            <person name="Bowen J."/>
            <person name="Foster T.M."/>
            <person name="Erridge Z.A."/>
            <person name="Tiffin H."/>
            <person name="Waite C.N."/>
            <person name="Davies K.M."/>
            <person name="Grierson E.P."/>
            <person name="Laing W.A."/>
            <person name="Kirk R."/>
            <person name="Chen X."/>
            <person name="Wood M."/>
            <person name="Montefiori M."/>
            <person name="Brummell D.A."/>
            <person name="Schwinn K.E."/>
            <person name="Catanach A."/>
            <person name="Fullerton C."/>
            <person name="Li D."/>
            <person name="Meiyalaghan S."/>
            <person name="Nieuwenhuizen N."/>
            <person name="Read N."/>
            <person name="Prakash R."/>
            <person name="Hunter D."/>
            <person name="Zhang H."/>
            <person name="McKenzie M."/>
            <person name="Knabel M."/>
            <person name="Harris A."/>
            <person name="Allan A.C."/>
            <person name="Gleave A."/>
            <person name="Chen A."/>
            <person name="Janssen B.J."/>
            <person name="Plunkett B."/>
            <person name="Ampomah-Dwamena C."/>
            <person name="Voogd C."/>
            <person name="Leif D."/>
            <person name="Lafferty D."/>
            <person name="Souleyre E.J.F."/>
            <person name="Varkonyi-Gasic E."/>
            <person name="Gambi F."/>
            <person name="Hanley J."/>
            <person name="Yao J.L."/>
            <person name="Cheung J."/>
            <person name="David K.M."/>
            <person name="Warren B."/>
            <person name="Marsh K."/>
            <person name="Snowden K.C."/>
            <person name="Lin-Wang K."/>
            <person name="Brian L."/>
            <person name="Martinez-Sanchez M."/>
            <person name="Wang M."/>
            <person name="Ileperuma N."/>
            <person name="Macnee N."/>
            <person name="Campin R."/>
            <person name="McAtee P."/>
            <person name="Drummond R.S.M."/>
            <person name="Espley R.V."/>
            <person name="Ireland H.S."/>
            <person name="Wu R."/>
            <person name="Atkinson R.G."/>
            <person name="Karunairetnam S."/>
            <person name="Bulley S."/>
            <person name="Chunkath S."/>
            <person name="Hanley Z."/>
            <person name="Storey R."/>
            <person name="Thrimawithana A.H."/>
            <person name="Thomson S."/>
            <person name="David C."/>
            <person name="Testolin R."/>
            <person name="Huang H."/>
            <person name="Hellens R.P."/>
            <person name="Schaffer R.J."/>
        </authorList>
    </citation>
    <scope>NUCLEOTIDE SEQUENCE [LARGE SCALE GENOMIC DNA]</scope>
    <source>
        <strain evidence="10">cv. Red5</strain>
    </source>
</reference>
<dbReference type="GO" id="GO:0071013">
    <property type="term" value="C:catalytic step 2 spliceosome"/>
    <property type="evidence" value="ECO:0007669"/>
    <property type="project" value="TreeGrafter"/>
</dbReference>
<dbReference type="InterPro" id="IPR037518">
    <property type="entry name" value="MPN"/>
</dbReference>
<dbReference type="InterPro" id="IPR027652">
    <property type="entry name" value="PRP8"/>
</dbReference>
<dbReference type="GO" id="GO:0000244">
    <property type="term" value="P:spliceosomal tri-snRNP complex assembly"/>
    <property type="evidence" value="ECO:0007669"/>
    <property type="project" value="TreeGrafter"/>
</dbReference>
<dbReference type="InterPro" id="IPR000555">
    <property type="entry name" value="JAMM/MPN+_dom"/>
</dbReference>
<evidence type="ECO:0000256" key="4">
    <source>
        <dbReference type="ARBA" id="ARBA00022884"/>
    </source>
</evidence>
<dbReference type="InParanoid" id="A0A2R6PSH0"/>
<dbReference type="FunFam" id="3.40.140.10:FF:000002">
    <property type="entry name" value="Pre-mRNA-processing-splicing factor 8"/>
    <property type="match status" value="1"/>
</dbReference>
<dbReference type="Gene3D" id="3.40.140.10">
    <property type="entry name" value="Cytidine Deaminase, domain 2"/>
    <property type="match status" value="1"/>
</dbReference>
<dbReference type="Gramene" id="PSR96025">
    <property type="protein sequence ID" value="PSR96025"/>
    <property type="gene ID" value="CEY00_Acc22160"/>
</dbReference>
<dbReference type="SUPFAM" id="SSF53098">
    <property type="entry name" value="Ribonuclease H-like"/>
    <property type="match status" value="2"/>
</dbReference>